<evidence type="ECO:0000256" key="14">
    <source>
        <dbReference type="ARBA" id="ARBA00044771"/>
    </source>
</evidence>
<keyword evidence="5" id="KW-0820">tRNA-binding</keyword>
<evidence type="ECO:0000313" key="20">
    <source>
        <dbReference type="Proteomes" id="UP000636394"/>
    </source>
</evidence>
<dbReference type="InterPro" id="IPR039661">
    <property type="entry name" value="ELP3"/>
</dbReference>
<dbReference type="PANTHER" id="PTHR11135:SF2">
    <property type="entry name" value="ELONGATOR COMPLEX PROTEIN 3"/>
    <property type="match status" value="1"/>
</dbReference>
<reference evidence="19" key="2">
    <citation type="submission" date="2021-04" db="EMBL/GenBank/DDBJ databases">
        <title>Novel species in family Eggerthellaceae.</title>
        <authorList>
            <person name="Zhang G."/>
        </authorList>
    </citation>
    <scope>NUCLEOTIDE SEQUENCE</scope>
    <source>
        <strain evidence="19">Zg-886</strain>
    </source>
</reference>
<dbReference type="CDD" id="cd04301">
    <property type="entry name" value="NAT_SF"/>
    <property type="match status" value="1"/>
</dbReference>
<protein>
    <recommendedName>
        <fullName evidence="14">tRNA carboxymethyluridine synthase</fullName>
        <ecNumber evidence="14">2.3.1.311</ecNumber>
    </recommendedName>
</protein>
<gene>
    <name evidence="18" type="ORF">GMI68_03225</name>
    <name evidence="19" type="ORF">J7S26_04445</name>
</gene>
<dbReference type="InterPro" id="IPR006638">
    <property type="entry name" value="Elp3/MiaA/NifB-like_rSAM"/>
</dbReference>
<comment type="catalytic activity">
    <reaction evidence="15">
        <text>uridine(34) in tRNA + acetyl-CoA + S-adenosyl-L-methionine + H2O = 5-(carboxymethyl)uridine(34) in tRNA + 5'-deoxyadenosine + L-methionine + CoA + 2 H(+)</text>
        <dbReference type="Rhea" id="RHEA:61020"/>
        <dbReference type="Rhea" id="RHEA-COMP:10407"/>
        <dbReference type="Rhea" id="RHEA-COMP:11727"/>
        <dbReference type="ChEBI" id="CHEBI:15377"/>
        <dbReference type="ChEBI" id="CHEBI:15378"/>
        <dbReference type="ChEBI" id="CHEBI:17319"/>
        <dbReference type="ChEBI" id="CHEBI:57287"/>
        <dbReference type="ChEBI" id="CHEBI:57288"/>
        <dbReference type="ChEBI" id="CHEBI:57844"/>
        <dbReference type="ChEBI" id="CHEBI:59789"/>
        <dbReference type="ChEBI" id="CHEBI:65315"/>
        <dbReference type="ChEBI" id="CHEBI:74882"/>
        <dbReference type="EC" id="2.3.1.311"/>
    </reaction>
    <physiologicalReaction direction="left-to-right" evidence="15">
        <dbReference type="Rhea" id="RHEA:61021"/>
    </physiologicalReaction>
</comment>
<dbReference type="InterPro" id="IPR000182">
    <property type="entry name" value="GNAT_dom"/>
</dbReference>
<dbReference type="SFLD" id="SFLDS00029">
    <property type="entry name" value="Radical_SAM"/>
    <property type="match status" value="1"/>
</dbReference>
<evidence type="ECO:0000256" key="15">
    <source>
        <dbReference type="ARBA" id="ARBA00047372"/>
    </source>
</evidence>
<evidence type="ECO:0000256" key="4">
    <source>
        <dbReference type="ARBA" id="ARBA00022485"/>
    </source>
</evidence>
<dbReference type="SFLD" id="SFLDF00344">
    <property type="entry name" value="ELP3-like"/>
    <property type="match status" value="1"/>
</dbReference>
<keyword evidence="7" id="KW-0949">S-adenosyl-L-methionine</keyword>
<evidence type="ECO:0000256" key="9">
    <source>
        <dbReference type="ARBA" id="ARBA00022723"/>
    </source>
</evidence>
<dbReference type="NCBIfam" id="TIGR01211">
    <property type="entry name" value="ELP3"/>
    <property type="match status" value="1"/>
</dbReference>
<dbReference type="InterPro" id="IPR007197">
    <property type="entry name" value="rSAM"/>
</dbReference>
<evidence type="ECO:0000313" key="21">
    <source>
        <dbReference type="Proteomes" id="UP000671910"/>
    </source>
</evidence>
<dbReference type="EMBL" id="WPCR01000003">
    <property type="protein sequence ID" value="NHM13793.1"/>
    <property type="molecule type" value="Genomic_DNA"/>
</dbReference>
<feature type="region of interest" description="Disordered" evidence="16">
    <location>
        <begin position="247"/>
        <end position="275"/>
    </location>
</feature>
<keyword evidence="20" id="KW-1185">Reference proteome</keyword>
<evidence type="ECO:0000256" key="2">
    <source>
        <dbReference type="ARBA" id="ARBA00005217"/>
    </source>
</evidence>
<dbReference type="InterPro" id="IPR058240">
    <property type="entry name" value="rSAM_sf"/>
</dbReference>
<keyword evidence="13" id="KW-0012">Acyltransferase</keyword>
<dbReference type="SMART" id="SM00729">
    <property type="entry name" value="Elp3"/>
    <property type="match status" value="1"/>
</dbReference>
<dbReference type="Proteomes" id="UP000636394">
    <property type="component" value="Unassembled WGS sequence"/>
</dbReference>
<keyword evidence="8" id="KW-0819">tRNA processing</keyword>
<keyword evidence="6" id="KW-0808">Transferase</keyword>
<dbReference type="PROSITE" id="PS51186">
    <property type="entry name" value="GNAT"/>
    <property type="match status" value="1"/>
</dbReference>
<comment type="cofactor">
    <cofactor evidence="1">
        <name>[4Fe-4S] cluster</name>
        <dbReference type="ChEBI" id="CHEBI:49883"/>
    </cofactor>
</comment>
<organism evidence="19 21">
    <name type="scientific">Xiamenia xianingshaonis</name>
    <dbReference type="NCBI Taxonomy" id="2682776"/>
    <lineage>
        <taxon>Bacteria</taxon>
        <taxon>Bacillati</taxon>
        <taxon>Actinomycetota</taxon>
        <taxon>Coriobacteriia</taxon>
        <taxon>Eggerthellales</taxon>
        <taxon>Eggerthellaceae</taxon>
        <taxon>Xiamenia</taxon>
    </lineage>
</organism>
<dbReference type="GO" id="GO:0051539">
    <property type="term" value="F:4 iron, 4 sulfur cluster binding"/>
    <property type="evidence" value="ECO:0007669"/>
    <property type="project" value="UniProtKB-KW"/>
</dbReference>
<dbReference type="AlphaFoldDB" id="A0A9E6MPB6"/>
<dbReference type="KEGG" id="ebz:J7S26_04445"/>
<feature type="domain" description="N-acetyltransferase" evidence="17">
    <location>
        <begin position="490"/>
        <end position="638"/>
    </location>
</feature>
<keyword evidence="4" id="KW-0004">4Fe-4S</keyword>
<evidence type="ECO:0000256" key="12">
    <source>
        <dbReference type="ARBA" id="ARBA00023014"/>
    </source>
</evidence>
<name>A0A9E6MPB6_9ACTN</name>
<dbReference type="EC" id="2.3.1.311" evidence="14"/>
<evidence type="ECO:0000256" key="13">
    <source>
        <dbReference type="ARBA" id="ARBA00023315"/>
    </source>
</evidence>
<dbReference type="SFLD" id="SFLDG01086">
    <property type="entry name" value="elongater_protein-like"/>
    <property type="match status" value="1"/>
</dbReference>
<evidence type="ECO:0000256" key="16">
    <source>
        <dbReference type="SAM" id="MobiDB-lite"/>
    </source>
</evidence>
<evidence type="ECO:0000256" key="8">
    <source>
        <dbReference type="ARBA" id="ARBA00022694"/>
    </source>
</evidence>
<evidence type="ECO:0000256" key="1">
    <source>
        <dbReference type="ARBA" id="ARBA00001966"/>
    </source>
</evidence>
<dbReference type="SUPFAM" id="SSF102114">
    <property type="entry name" value="Radical SAM enzymes"/>
    <property type="match status" value="1"/>
</dbReference>
<evidence type="ECO:0000259" key="17">
    <source>
        <dbReference type="PROSITE" id="PS51186"/>
    </source>
</evidence>
<dbReference type="Pfam" id="PF16199">
    <property type="entry name" value="Radical_SAM_C"/>
    <property type="match status" value="1"/>
</dbReference>
<accession>A0A9E6MPB6</accession>
<dbReference type="GO" id="GO:0005737">
    <property type="term" value="C:cytoplasm"/>
    <property type="evidence" value="ECO:0007669"/>
    <property type="project" value="TreeGrafter"/>
</dbReference>
<dbReference type="RefSeq" id="WP_166338843.1">
    <property type="nucleotide sequence ID" value="NZ_CP072829.1"/>
</dbReference>
<evidence type="ECO:0000256" key="11">
    <source>
        <dbReference type="ARBA" id="ARBA00023004"/>
    </source>
</evidence>
<evidence type="ECO:0000256" key="10">
    <source>
        <dbReference type="ARBA" id="ARBA00022884"/>
    </source>
</evidence>
<dbReference type="GO" id="GO:0002926">
    <property type="term" value="P:tRNA wobble base 5-methoxycarbonylmethyl-2-thiouridinylation"/>
    <property type="evidence" value="ECO:0007669"/>
    <property type="project" value="TreeGrafter"/>
</dbReference>
<dbReference type="InterPro" id="IPR034687">
    <property type="entry name" value="ELP3-like"/>
</dbReference>
<dbReference type="SUPFAM" id="SSF55729">
    <property type="entry name" value="Acyl-CoA N-acyltransferases (Nat)"/>
    <property type="match status" value="1"/>
</dbReference>
<keyword evidence="10" id="KW-0694">RNA-binding</keyword>
<sequence length="638" mass="70208">METAITTIIEALREGACVDAAWLERLVRARNRETADASRTVAKRRLLPYYWRVKSDDAARFASWNVTPEIERRLVRLLQAKPRRTASGVATVTVLTKPWPCGGDCLFCPSDVRMPKSYLSDEPACQRAERCFFDPYLQVTSRLRVLADMGHPIDKVELIVLGGTWSDYPPAYRRWFASELFRALCEFGEHASGETAARRKRYEEAGLTSNPDELARRFARAQDAVNAGVLGYNDFVQVHYDAAVPGGAARETGRTGECSETGAPNRPGSRTDASPWSAVSAWQTAAAEEVDRWHRANETARCRCVGLVVETRPDLVTFDSLVELRALGCTKVQMGIQSLDDAVLAKNARRSTSSQIARAFALLRLFGFKIHVHAMANLVGAAPAADVADYRRLVTDAAFLPDEVKLYPCALVESSRLRRLFESGAWRPYGEEELVGVLAEDVLATPAYTRISRMIRDIPSPDIMAGNKKTNLRQLVEERVRATGRPVREIRLREIATDTPAGVDLRLDVVPYATSVSDERFLQWMLPGGRIAGFLRLSLPFPADALPCGAASPLPAGCAMIREVHVYGRAAQIGRTGDAAQHQGLGRALVERACAMASEAGYGSVAVISAVGTRAYYRGLGFCDDGLYQTRRLGKPGR</sequence>
<evidence type="ECO:0000256" key="3">
    <source>
        <dbReference type="ARBA" id="ARBA00005494"/>
    </source>
</evidence>
<evidence type="ECO:0000256" key="7">
    <source>
        <dbReference type="ARBA" id="ARBA00022691"/>
    </source>
</evidence>
<evidence type="ECO:0000256" key="6">
    <source>
        <dbReference type="ARBA" id="ARBA00022679"/>
    </source>
</evidence>
<evidence type="ECO:0000313" key="18">
    <source>
        <dbReference type="EMBL" id="NHM13793.1"/>
    </source>
</evidence>
<keyword evidence="11" id="KW-0408">Iron</keyword>
<keyword evidence="12" id="KW-0411">Iron-sulfur</keyword>
<dbReference type="Proteomes" id="UP000671910">
    <property type="component" value="Chromosome"/>
</dbReference>
<dbReference type="GO" id="GO:0033588">
    <property type="term" value="C:elongator holoenzyme complex"/>
    <property type="evidence" value="ECO:0007669"/>
    <property type="project" value="TreeGrafter"/>
</dbReference>
<dbReference type="EMBL" id="CP072829">
    <property type="protein sequence ID" value="QTU83655.1"/>
    <property type="molecule type" value="Genomic_DNA"/>
</dbReference>
<dbReference type="GO" id="GO:0046872">
    <property type="term" value="F:metal ion binding"/>
    <property type="evidence" value="ECO:0007669"/>
    <property type="project" value="UniProtKB-KW"/>
</dbReference>
<dbReference type="InterPro" id="IPR016181">
    <property type="entry name" value="Acyl_CoA_acyltransferase"/>
</dbReference>
<dbReference type="GO" id="GO:0000049">
    <property type="term" value="F:tRNA binding"/>
    <property type="evidence" value="ECO:0007669"/>
    <property type="project" value="UniProtKB-KW"/>
</dbReference>
<dbReference type="PANTHER" id="PTHR11135">
    <property type="entry name" value="HISTONE ACETYLTRANSFERASE-RELATED"/>
    <property type="match status" value="1"/>
</dbReference>
<dbReference type="InterPro" id="IPR032432">
    <property type="entry name" value="Radical_SAM_C"/>
</dbReference>
<dbReference type="GO" id="GO:0106261">
    <property type="term" value="F:tRNA uridine(34) acetyltransferase activity"/>
    <property type="evidence" value="ECO:0007669"/>
    <property type="project" value="UniProtKB-EC"/>
</dbReference>
<comment type="similarity">
    <text evidence="3">Belongs to the ELP3 family.</text>
</comment>
<proteinExistence type="inferred from homology"/>
<evidence type="ECO:0000256" key="5">
    <source>
        <dbReference type="ARBA" id="ARBA00022555"/>
    </source>
</evidence>
<reference evidence="18 20" key="1">
    <citation type="submission" date="2019-11" db="EMBL/GenBank/DDBJ databases">
        <title>Eggerthellaceae novel genus isolated from the rectal contents of marmort.</title>
        <authorList>
            <person name="Zhang G."/>
        </authorList>
    </citation>
    <scope>NUCLEOTIDE SEQUENCE [LARGE SCALE GENOMIC DNA]</scope>
    <source>
        <strain evidence="20">zg-886</strain>
        <strain evidence="18">Zg-886</strain>
    </source>
</reference>
<dbReference type="Gene3D" id="3.40.630.30">
    <property type="match status" value="1"/>
</dbReference>
<comment type="pathway">
    <text evidence="2">tRNA modification.</text>
</comment>
<keyword evidence="9" id="KW-0479">Metal-binding</keyword>
<evidence type="ECO:0000313" key="19">
    <source>
        <dbReference type="EMBL" id="QTU83655.1"/>
    </source>
</evidence>